<dbReference type="InterPro" id="IPR052342">
    <property type="entry name" value="MCH/BMMD"/>
</dbReference>
<dbReference type="EMBL" id="BAAAET010000001">
    <property type="protein sequence ID" value="GAA0682405.1"/>
    <property type="molecule type" value="Genomic_DNA"/>
</dbReference>
<dbReference type="InterPro" id="IPR002539">
    <property type="entry name" value="MaoC-like_dom"/>
</dbReference>
<dbReference type="InterPro" id="IPR029069">
    <property type="entry name" value="HotDog_dom_sf"/>
</dbReference>
<dbReference type="SUPFAM" id="SSF54637">
    <property type="entry name" value="Thioesterase/thiol ester dehydrase-isomerase"/>
    <property type="match status" value="1"/>
</dbReference>
<dbReference type="RefSeq" id="WP_343801504.1">
    <property type="nucleotide sequence ID" value="NZ_BAAAET010000001.1"/>
</dbReference>
<feature type="domain" description="MaoC-like" evidence="1">
    <location>
        <begin position="26"/>
        <end position="129"/>
    </location>
</feature>
<dbReference type="PANTHER" id="PTHR43664:SF1">
    <property type="entry name" value="BETA-METHYLMALYL-COA DEHYDRATASE"/>
    <property type="match status" value="1"/>
</dbReference>
<dbReference type="Gene3D" id="3.10.129.10">
    <property type="entry name" value="Hotdog Thioesterase"/>
    <property type="match status" value="1"/>
</dbReference>
<sequence>MTQQNNEGTPMDTRTQDKLYFDDLKPGMRFTTDRLTVSAEEIKAFADQFDPQPFHLDEAAAEQSLFGGLAASGWHTASLTMRLMVTSGIPLANGSIGAGVELNWPNPTRPGDELHVVMEIQEMIPSRSKPDRGIVVVRNETRNQHDQVLQVMTAKMVAFRRPA</sequence>
<gene>
    <name evidence="2" type="ORF">GCM10009104_04080</name>
</gene>
<dbReference type="CDD" id="cd03454">
    <property type="entry name" value="YdeM"/>
    <property type="match status" value="1"/>
</dbReference>
<proteinExistence type="predicted"/>
<protein>
    <submittedName>
        <fullName evidence="2">MaoC family dehydratase</fullName>
    </submittedName>
</protein>
<evidence type="ECO:0000313" key="3">
    <source>
        <dbReference type="Proteomes" id="UP001499915"/>
    </source>
</evidence>
<keyword evidence="3" id="KW-1185">Reference proteome</keyword>
<dbReference type="Pfam" id="PF01575">
    <property type="entry name" value="MaoC_dehydratas"/>
    <property type="match status" value="1"/>
</dbReference>
<accession>A0ABP3T839</accession>
<comment type="caution">
    <text evidence="2">The sequence shown here is derived from an EMBL/GenBank/DDBJ whole genome shotgun (WGS) entry which is preliminary data.</text>
</comment>
<dbReference type="Proteomes" id="UP001499915">
    <property type="component" value="Unassembled WGS sequence"/>
</dbReference>
<evidence type="ECO:0000259" key="1">
    <source>
        <dbReference type="Pfam" id="PF01575"/>
    </source>
</evidence>
<reference evidence="3" key="1">
    <citation type="journal article" date="2019" name="Int. J. Syst. Evol. Microbiol.">
        <title>The Global Catalogue of Microorganisms (GCM) 10K type strain sequencing project: providing services to taxonomists for standard genome sequencing and annotation.</title>
        <authorList>
            <consortium name="The Broad Institute Genomics Platform"/>
            <consortium name="The Broad Institute Genome Sequencing Center for Infectious Disease"/>
            <person name="Wu L."/>
            <person name="Ma J."/>
        </authorList>
    </citation>
    <scope>NUCLEOTIDE SEQUENCE [LARGE SCALE GENOMIC DNA]</scope>
    <source>
        <strain evidence="3">JCM 15134</strain>
    </source>
</reference>
<name>A0ABP3T839_9GAMM</name>
<dbReference type="PANTHER" id="PTHR43664">
    <property type="entry name" value="MONOAMINE OXIDASE-RELATED"/>
    <property type="match status" value="1"/>
</dbReference>
<evidence type="ECO:0000313" key="2">
    <source>
        <dbReference type="EMBL" id="GAA0682405.1"/>
    </source>
</evidence>
<organism evidence="2 3">
    <name type="scientific">Marinobacterium maritimum</name>
    <dbReference type="NCBI Taxonomy" id="500162"/>
    <lineage>
        <taxon>Bacteria</taxon>
        <taxon>Pseudomonadati</taxon>
        <taxon>Pseudomonadota</taxon>
        <taxon>Gammaproteobacteria</taxon>
        <taxon>Oceanospirillales</taxon>
        <taxon>Oceanospirillaceae</taxon>
        <taxon>Marinobacterium</taxon>
    </lineage>
</organism>